<organism evidence="11 12">
    <name type="scientific">Mycoplasma amphoriforme A39</name>
    <dbReference type="NCBI Taxonomy" id="572419"/>
    <lineage>
        <taxon>Bacteria</taxon>
        <taxon>Bacillati</taxon>
        <taxon>Mycoplasmatota</taxon>
        <taxon>Mollicutes</taxon>
        <taxon>Mycoplasmataceae</taxon>
        <taxon>Mycoplasma</taxon>
    </lineage>
</organism>
<evidence type="ECO:0000256" key="7">
    <source>
        <dbReference type="ARBA" id="ARBA00023235"/>
    </source>
</evidence>
<name>A0A292IIX3_9MOLU</name>
<keyword evidence="7 9" id="KW-0413">Isomerase</keyword>
<evidence type="ECO:0000259" key="10">
    <source>
        <dbReference type="Pfam" id="PF16363"/>
    </source>
</evidence>
<dbReference type="EC" id="5.1.3.2" evidence="4 9"/>
<protein>
    <recommendedName>
        <fullName evidence="5 9">UDP-glucose 4-epimerase</fullName>
        <ecNumber evidence="4 9">5.1.3.2</ecNumber>
    </recommendedName>
</protein>
<keyword evidence="12" id="KW-1185">Reference proteome</keyword>
<dbReference type="AlphaFoldDB" id="A0A292IIX3"/>
<dbReference type="UniPathway" id="UPA00214"/>
<evidence type="ECO:0000256" key="2">
    <source>
        <dbReference type="ARBA" id="ARBA00001911"/>
    </source>
</evidence>
<dbReference type="Pfam" id="PF16363">
    <property type="entry name" value="GDP_Man_Dehyd"/>
    <property type="match status" value="1"/>
</dbReference>
<proteinExistence type="inferred from homology"/>
<evidence type="ECO:0000256" key="1">
    <source>
        <dbReference type="ARBA" id="ARBA00000083"/>
    </source>
</evidence>
<comment type="cofactor">
    <cofactor evidence="2 9">
        <name>NAD(+)</name>
        <dbReference type="ChEBI" id="CHEBI:57540"/>
    </cofactor>
</comment>
<dbReference type="SUPFAM" id="SSF51735">
    <property type="entry name" value="NAD(P)-binding Rossmann-fold domains"/>
    <property type="match status" value="1"/>
</dbReference>
<comment type="pathway">
    <text evidence="9">Carbohydrate metabolism; galactose metabolism.</text>
</comment>
<dbReference type="EMBL" id="HG937516">
    <property type="protein sequence ID" value="CDN40648.1"/>
    <property type="molecule type" value="Genomic_DNA"/>
</dbReference>
<dbReference type="InterPro" id="IPR036291">
    <property type="entry name" value="NAD(P)-bd_dom_sf"/>
</dbReference>
<evidence type="ECO:0000256" key="6">
    <source>
        <dbReference type="ARBA" id="ARBA00023027"/>
    </source>
</evidence>
<sequence>MNFLLIGGAGYIGSNVAYLLAKSKNNKVIIYDNLSTSTNKTTIFKNSSFVLGSQLDYIKLDEIMKKYQPDVVMHFAAKIIVSESVTQPLDYFENNVVGMINILKAMQMNNVKRLIFSSTAATYGNPKSIPILESDPTSPINPYGASKLSCEYLIKASHQAYGINSVIFRYFNVAGASDDYNFGVYNKNSTLLIPRIVRSILQEKSLSIFGNDYNTKDGTCIRDYVHVIDLANAHLKGNDYLQRQKGVFTFNLGSNRGYSVLECLQAAKETLKKEIKYQFEKRRLGDPDVLITSNQKIKELLQWEPEKSLADMIKSEYEFQKKHQLF</sequence>
<dbReference type="PANTHER" id="PTHR43725">
    <property type="entry name" value="UDP-GLUCOSE 4-EPIMERASE"/>
    <property type="match status" value="1"/>
</dbReference>
<comment type="subunit">
    <text evidence="9">Homodimer.</text>
</comment>
<dbReference type="CDD" id="cd05247">
    <property type="entry name" value="UDP_G4E_1_SDR_e"/>
    <property type="match status" value="1"/>
</dbReference>
<keyword evidence="8 9" id="KW-0119">Carbohydrate metabolism</keyword>
<keyword evidence="6 9" id="KW-0520">NAD</keyword>
<evidence type="ECO:0000313" key="11">
    <source>
        <dbReference type="EMBL" id="CDN40648.1"/>
    </source>
</evidence>
<dbReference type="GO" id="GO:0003978">
    <property type="term" value="F:UDP-glucose 4-epimerase activity"/>
    <property type="evidence" value="ECO:0007669"/>
    <property type="project" value="UniProtKB-UniRule"/>
</dbReference>
<reference evidence="11 12" key="1">
    <citation type="journal article" date="2015" name="Clin. Infect. Dis.">
        <title>Genomic Investigations unmask Mycoplasma amphoriforme, a new respiratory pathogen.</title>
        <authorList>
            <person name="Gillespie S.H."/>
            <person name="Ling C.L."/>
            <person name="Oravcova K."/>
            <person name="Pinheiro M."/>
            <person name="Wells L."/>
            <person name="Bryant J.M."/>
            <person name="McHugh T.D."/>
            <person name="Bebear C."/>
            <person name="Webster D."/>
            <person name="Harris S.R."/>
            <person name="Seth-Smith H.M."/>
            <person name="Thomson N.R."/>
        </authorList>
    </citation>
    <scope>NUCLEOTIDE SEQUENCE [LARGE SCALE GENOMIC DNA]</scope>
    <source>
        <strain evidence="11 12">A39</strain>
    </source>
</reference>
<dbReference type="NCBIfam" id="TIGR01179">
    <property type="entry name" value="galE"/>
    <property type="match status" value="1"/>
</dbReference>
<feature type="domain" description="NAD(P)-binding" evidence="10">
    <location>
        <begin position="4"/>
        <end position="314"/>
    </location>
</feature>
<evidence type="ECO:0000256" key="4">
    <source>
        <dbReference type="ARBA" id="ARBA00013189"/>
    </source>
</evidence>
<evidence type="ECO:0000313" key="12">
    <source>
        <dbReference type="Proteomes" id="UP000261764"/>
    </source>
</evidence>
<dbReference type="Gene3D" id="3.40.50.720">
    <property type="entry name" value="NAD(P)-binding Rossmann-like Domain"/>
    <property type="match status" value="1"/>
</dbReference>
<dbReference type="Gene3D" id="3.90.25.10">
    <property type="entry name" value="UDP-galactose 4-epimerase, domain 1"/>
    <property type="match status" value="1"/>
</dbReference>
<evidence type="ECO:0000256" key="9">
    <source>
        <dbReference type="RuleBase" id="RU366046"/>
    </source>
</evidence>
<evidence type="ECO:0000256" key="5">
    <source>
        <dbReference type="ARBA" id="ARBA00018569"/>
    </source>
</evidence>
<evidence type="ECO:0000256" key="8">
    <source>
        <dbReference type="ARBA" id="ARBA00023277"/>
    </source>
</evidence>
<dbReference type="KEGG" id="mamp:MAMA39_05310"/>
<evidence type="ECO:0000256" key="3">
    <source>
        <dbReference type="ARBA" id="ARBA00007637"/>
    </source>
</evidence>
<dbReference type="PANTHER" id="PTHR43725:SF53">
    <property type="entry name" value="UDP-ARABINOSE 4-EPIMERASE 1"/>
    <property type="match status" value="1"/>
</dbReference>
<dbReference type="Proteomes" id="UP000261764">
    <property type="component" value="Chromosome I"/>
</dbReference>
<dbReference type="InterPro" id="IPR005886">
    <property type="entry name" value="UDP_G4E"/>
</dbReference>
<accession>A0A292IIX3</accession>
<comment type="similarity">
    <text evidence="3 9">Belongs to the NAD(P)-dependent epimerase/dehydratase family.</text>
</comment>
<comment type="catalytic activity">
    <reaction evidence="1 9">
        <text>UDP-alpha-D-glucose = UDP-alpha-D-galactose</text>
        <dbReference type="Rhea" id="RHEA:22168"/>
        <dbReference type="ChEBI" id="CHEBI:58885"/>
        <dbReference type="ChEBI" id="CHEBI:66914"/>
        <dbReference type="EC" id="5.1.3.2"/>
    </reaction>
</comment>
<dbReference type="GO" id="GO:0006012">
    <property type="term" value="P:galactose metabolic process"/>
    <property type="evidence" value="ECO:0007669"/>
    <property type="project" value="UniProtKB-UniPathway"/>
</dbReference>
<gene>
    <name evidence="11" type="ORF">MAMA39_05310</name>
</gene>
<dbReference type="InterPro" id="IPR016040">
    <property type="entry name" value="NAD(P)-bd_dom"/>
</dbReference>
<dbReference type="RefSeq" id="WP_343251274.1">
    <property type="nucleotide sequence ID" value="NZ_HG937516.1"/>
</dbReference>